<sequence>MYMDKELATTANGNASVSARLDRLPPTRYFRGLVARIAVGGWFEFYELFMAAYVSLGLIHGGLYRATTAGLFDINGFASFLGSFFAGMFVGTVALGGITDRYGRRAVFTAAMVIYSIATFVAAFQATPEALDVWRFIAGAGIGVQLLTVDTYISELTPYKTRGRYMAFSILVILTSVPVVAVLAYALVPRTVLGLEGWRWVMIVGSAGAIAIWFVRRGLPESPRWLESKGRHQEALAIVDQIEARVIAETGQPLAAPERQASGAADPHAQGARSEQGSWSEMWKGRYLPRTIMLSFFNFCQTFGVYGFGSWVPVLLFSKGITITHSLLYTMVIAFATPLGAIGAMTCAERLERKWQLVGCALVVAVAGVLFGLARDTATILICGSAVTIANNWLIGIFHTYQAELYPTRIRARAVGFVFSWSRVSSIFVGFWVAALLKHSGVTAVFVLISSAMLVIVVMVSVLGPKTNGVRLEELSQ</sequence>
<gene>
    <name evidence="10" type="ORF">BX592_12129</name>
</gene>
<feature type="transmembrane region" description="Helical" evidence="8">
    <location>
        <begin position="133"/>
        <end position="153"/>
    </location>
</feature>
<feature type="transmembrane region" description="Helical" evidence="8">
    <location>
        <begin position="198"/>
        <end position="215"/>
    </location>
</feature>
<dbReference type="Pfam" id="PF00083">
    <property type="entry name" value="Sugar_tr"/>
    <property type="match status" value="1"/>
</dbReference>
<feature type="transmembrane region" description="Helical" evidence="8">
    <location>
        <begin position="441"/>
        <end position="463"/>
    </location>
</feature>
<comment type="subcellular location">
    <subcellularLocation>
        <location evidence="1">Membrane</location>
        <topology evidence="1">Multi-pass membrane protein</topology>
    </subcellularLocation>
</comment>
<evidence type="ECO:0000256" key="6">
    <source>
        <dbReference type="ARBA" id="ARBA00023136"/>
    </source>
</evidence>
<dbReference type="PROSITE" id="PS00217">
    <property type="entry name" value="SUGAR_TRANSPORT_2"/>
    <property type="match status" value="1"/>
</dbReference>
<evidence type="ECO:0000256" key="1">
    <source>
        <dbReference type="ARBA" id="ARBA00004141"/>
    </source>
</evidence>
<proteinExistence type="inferred from homology"/>
<feature type="transmembrane region" description="Helical" evidence="8">
    <location>
        <begin position="379"/>
        <end position="401"/>
    </location>
</feature>
<keyword evidence="4 8" id="KW-0812">Transmembrane</keyword>
<keyword evidence="11" id="KW-1185">Reference proteome</keyword>
<comment type="similarity">
    <text evidence="2">Belongs to the major facilitator superfamily. Sugar transporter (TC 2.A.1.1) family.</text>
</comment>
<feature type="transmembrane region" description="Helical" evidence="8">
    <location>
        <begin position="165"/>
        <end position="186"/>
    </location>
</feature>
<feature type="transmembrane region" description="Helical" evidence="8">
    <location>
        <begin position="355"/>
        <end position="373"/>
    </location>
</feature>
<dbReference type="InterPro" id="IPR005828">
    <property type="entry name" value="MFS_sugar_transport-like"/>
</dbReference>
<dbReference type="PANTHER" id="PTHR23511">
    <property type="entry name" value="SYNAPTIC VESICLE GLYCOPROTEIN 2"/>
    <property type="match status" value="1"/>
</dbReference>
<keyword evidence="3" id="KW-0813">Transport</keyword>
<dbReference type="InterPro" id="IPR036259">
    <property type="entry name" value="MFS_trans_sf"/>
</dbReference>
<evidence type="ECO:0000259" key="9">
    <source>
        <dbReference type="PROSITE" id="PS50850"/>
    </source>
</evidence>
<dbReference type="OrthoDB" id="3252866at2"/>
<dbReference type="CDD" id="cd17316">
    <property type="entry name" value="MFS_SV2_like"/>
    <property type="match status" value="1"/>
</dbReference>
<feature type="transmembrane region" description="Helical" evidence="8">
    <location>
        <begin position="33"/>
        <end position="54"/>
    </location>
</feature>
<evidence type="ECO:0000256" key="2">
    <source>
        <dbReference type="ARBA" id="ARBA00010992"/>
    </source>
</evidence>
<dbReference type="InterPro" id="IPR005829">
    <property type="entry name" value="Sugar_transporter_CS"/>
</dbReference>
<keyword evidence="6 8" id="KW-0472">Membrane</keyword>
<dbReference type="RefSeq" id="WP_134195330.1">
    <property type="nucleotide sequence ID" value="NZ_JBHLUW010000037.1"/>
</dbReference>
<feature type="transmembrane region" description="Helical" evidence="8">
    <location>
        <begin position="413"/>
        <end position="435"/>
    </location>
</feature>
<dbReference type="PANTHER" id="PTHR23511:SF34">
    <property type="entry name" value="SYNAPTIC VESICLE GLYCOPROTEIN 2"/>
    <property type="match status" value="1"/>
</dbReference>
<dbReference type="GO" id="GO:0016020">
    <property type="term" value="C:membrane"/>
    <property type="evidence" value="ECO:0007669"/>
    <property type="project" value="UniProtKB-SubCell"/>
</dbReference>
<evidence type="ECO:0000313" key="10">
    <source>
        <dbReference type="EMBL" id="TDY42458.1"/>
    </source>
</evidence>
<dbReference type="SUPFAM" id="SSF103473">
    <property type="entry name" value="MFS general substrate transporter"/>
    <property type="match status" value="1"/>
</dbReference>
<dbReference type="EMBL" id="SORE01000021">
    <property type="protein sequence ID" value="TDY42458.1"/>
    <property type="molecule type" value="Genomic_DNA"/>
</dbReference>
<dbReference type="InterPro" id="IPR020846">
    <property type="entry name" value="MFS_dom"/>
</dbReference>
<evidence type="ECO:0000256" key="5">
    <source>
        <dbReference type="ARBA" id="ARBA00022989"/>
    </source>
</evidence>
<dbReference type="PROSITE" id="PS50850">
    <property type="entry name" value="MFS"/>
    <property type="match status" value="1"/>
</dbReference>
<evidence type="ECO:0000256" key="7">
    <source>
        <dbReference type="SAM" id="MobiDB-lite"/>
    </source>
</evidence>
<name>A0A4R8LH20_9BURK</name>
<evidence type="ECO:0000256" key="3">
    <source>
        <dbReference type="ARBA" id="ARBA00022448"/>
    </source>
</evidence>
<comment type="caution">
    <text evidence="10">The sequence shown here is derived from an EMBL/GenBank/DDBJ whole genome shotgun (WGS) entry which is preliminary data.</text>
</comment>
<feature type="transmembrane region" description="Helical" evidence="8">
    <location>
        <begin position="74"/>
        <end position="95"/>
    </location>
</feature>
<evidence type="ECO:0000313" key="11">
    <source>
        <dbReference type="Proteomes" id="UP000295509"/>
    </source>
</evidence>
<feature type="transmembrane region" description="Helical" evidence="8">
    <location>
        <begin position="107"/>
        <end position="127"/>
    </location>
</feature>
<dbReference type="AlphaFoldDB" id="A0A4R8LH20"/>
<feature type="transmembrane region" description="Helical" evidence="8">
    <location>
        <begin position="292"/>
        <end position="314"/>
    </location>
</feature>
<evidence type="ECO:0000256" key="4">
    <source>
        <dbReference type="ARBA" id="ARBA00022692"/>
    </source>
</evidence>
<organism evidence="10 11">
    <name type="scientific">Paraburkholderia rhizosphaerae</name>
    <dbReference type="NCBI Taxonomy" id="480658"/>
    <lineage>
        <taxon>Bacteria</taxon>
        <taxon>Pseudomonadati</taxon>
        <taxon>Pseudomonadota</taxon>
        <taxon>Betaproteobacteria</taxon>
        <taxon>Burkholderiales</taxon>
        <taxon>Burkholderiaceae</taxon>
        <taxon>Paraburkholderia</taxon>
    </lineage>
</organism>
<dbReference type="Gene3D" id="1.20.1250.20">
    <property type="entry name" value="MFS general substrate transporter like domains"/>
    <property type="match status" value="1"/>
</dbReference>
<accession>A0A4R8LH20</accession>
<feature type="transmembrane region" description="Helical" evidence="8">
    <location>
        <begin position="326"/>
        <end position="348"/>
    </location>
</feature>
<dbReference type="GO" id="GO:0022857">
    <property type="term" value="F:transmembrane transporter activity"/>
    <property type="evidence" value="ECO:0007669"/>
    <property type="project" value="InterPro"/>
</dbReference>
<dbReference type="Proteomes" id="UP000295509">
    <property type="component" value="Unassembled WGS sequence"/>
</dbReference>
<keyword evidence="5 8" id="KW-1133">Transmembrane helix</keyword>
<evidence type="ECO:0000256" key="8">
    <source>
        <dbReference type="SAM" id="Phobius"/>
    </source>
</evidence>
<feature type="region of interest" description="Disordered" evidence="7">
    <location>
        <begin position="258"/>
        <end position="277"/>
    </location>
</feature>
<protein>
    <submittedName>
        <fullName evidence="10">Putative MFS transporter</fullName>
    </submittedName>
</protein>
<feature type="domain" description="Major facilitator superfamily (MFS) profile" evidence="9">
    <location>
        <begin position="33"/>
        <end position="468"/>
    </location>
</feature>
<reference evidence="10 11" key="1">
    <citation type="submission" date="2019-03" db="EMBL/GenBank/DDBJ databases">
        <title>Genomic Encyclopedia of Type Strains, Phase III (KMG-III): the genomes of soil and plant-associated and newly described type strains.</title>
        <authorList>
            <person name="Whitman W."/>
        </authorList>
    </citation>
    <scope>NUCLEOTIDE SEQUENCE [LARGE SCALE GENOMIC DNA]</scope>
    <source>
        <strain evidence="10 11">LMG 29544</strain>
    </source>
</reference>